<organism evidence="6 7">
    <name type="scientific">Aquisphaera giovannonii</name>
    <dbReference type="NCBI Taxonomy" id="406548"/>
    <lineage>
        <taxon>Bacteria</taxon>
        <taxon>Pseudomonadati</taxon>
        <taxon>Planctomycetota</taxon>
        <taxon>Planctomycetia</taxon>
        <taxon>Isosphaerales</taxon>
        <taxon>Isosphaeraceae</taxon>
        <taxon>Aquisphaera</taxon>
    </lineage>
</organism>
<feature type="domain" description="FAD dependent oxidoreductase" evidence="5">
    <location>
        <begin position="7"/>
        <end position="367"/>
    </location>
</feature>
<dbReference type="NCBIfam" id="TIGR03364">
    <property type="entry name" value="HpnW_proposed"/>
    <property type="match status" value="1"/>
</dbReference>
<dbReference type="OrthoDB" id="9799943at2"/>
<evidence type="ECO:0000256" key="2">
    <source>
        <dbReference type="ARBA" id="ARBA00009410"/>
    </source>
</evidence>
<gene>
    <name evidence="6" type="ORF">OJF2_20230</name>
</gene>
<dbReference type="InterPro" id="IPR036188">
    <property type="entry name" value="FAD/NAD-bd_sf"/>
</dbReference>
<dbReference type="GO" id="GO:0005737">
    <property type="term" value="C:cytoplasm"/>
    <property type="evidence" value="ECO:0007669"/>
    <property type="project" value="TreeGrafter"/>
</dbReference>
<dbReference type="Pfam" id="PF01266">
    <property type="entry name" value="DAO"/>
    <property type="match status" value="1"/>
</dbReference>
<dbReference type="Gene3D" id="3.50.50.60">
    <property type="entry name" value="FAD/NAD(P)-binding domain"/>
    <property type="match status" value="1"/>
</dbReference>
<evidence type="ECO:0000256" key="3">
    <source>
        <dbReference type="ARBA" id="ARBA00022630"/>
    </source>
</evidence>
<dbReference type="PANTHER" id="PTHR13847:SF286">
    <property type="entry name" value="D-AMINO ACID DEHYDROGENASE"/>
    <property type="match status" value="1"/>
</dbReference>
<dbReference type="SUPFAM" id="SSF51905">
    <property type="entry name" value="FAD/NAD(P)-binding domain"/>
    <property type="match status" value="1"/>
</dbReference>
<dbReference type="GO" id="GO:0016491">
    <property type="term" value="F:oxidoreductase activity"/>
    <property type="evidence" value="ECO:0007669"/>
    <property type="project" value="UniProtKB-KW"/>
</dbReference>
<dbReference type="InterPro" id="IPR017741">
    <property type="entry name" value="FAD-dependent_OxRdtase_HpnW"/>
</dbReference>
<proteinExistence type="inferred from homology"/>
<protein>
    <submittedName>
        <fullName evidence="6">Hydroxyglutarate oxidase</fullName>
    </submittedName>
</protein>
<keyword evidence="3" id="KW-0285">Flavoprotein</keyword>
<reference evidence="6 7" key="1">
    <citation type="submission" date="2019-08" db="EMBL/GenBank/DDBJ databases">
        <title>Deep-cultivation of Planctomycetes and their phenomic and genomic characterization uncovers novel biology.</title>
        <authorList>
            <person name="Wiegand S."/>
            <person name="Jogler M."/>
            <person name="Boedeker C."/>
            <person name="Pinto D."/>
            <person name="Vollmers J."/>
            <person name="Rivas-Marin E."/>
            <person name="Kohn T."/>
            <person name="Peeters S.H."/>
            <person name="Heuer A."/>
            <person name="Rast P."/>
            <person name="Oberbeckmann S."/>
            <person name="Bunk B."/>
            <person name="Jeske O."/>
            <person name="Meyerdierks A."/>
            <person name="Storesund J.E."/>
            <person name="Kallscheuer N."/>
            <person name="Luecker S."/>
            <person name="Lage O.M."/>
            <person name="Pohl T."/>
            <person name="Merkel B.J."/>
            <person name="Hornburger P."/>
            <person name="Mueller R.-W."/>
            <person name="Bruemmer F."/>
            <person name="Labrenz M."/>
            <person name="Spormann A.M."/>
            <person name="Op den Camp H."/>
            <person name="Overmann J."/>
            <person name="Amann R."/>
            <person name="Jetten M.S.M."/>
            <person name="Mascher T."/>
            <person name="Medema M.H."/>
            <person name="Devos D.P."/>
            <person name="Kaster A.-K."/>
            <person name="Ovreas L."/>
            <person name="Rohde M."/>
            <person name="Galperin M.Y."/>
            <person name="Jogler C."/>
        </authorList>
    </citation>
    <scope>NUCLEOTIDE SEQUENCE [LARGE SCALE GENOMIC DNA]</scope>
    <source>
        <strain evidence="6 7">OJF2</strain>
    </source>
</reference>
<dbReference type="PANTHER" id="PTHR13847">
    <property type="entry name" value="SARCOSINE DEHYDROGENASE-RELATED"/>
    <property type="match status" value="1"/>
</dbReference>
<dbReference type="EMBL" id="CP042997">
    <property type="protein sequence ID" value="QEH33521.1"/>
    <property type="molecule type" value="Genomic_DNA"/>
</dbReference>
<evidence type="ECO:0000259" key="5">
    <source>
        <dbReference type="Pfam" id="PF01266"/>
    </source>
</evidence>
<evidence type="ECO:0000256" key="4">
    <source>
        <dbReference type="ARBA" id="ARBA00023002"/>
    </source>
</evidence>
<keyword evidence="7" id="KW-1185">Reference proteome</keyword>
<dbReference type="RefSeq" id="WP_148593451.1">
    <property type="nucleotide sequence ID" value="NZ_CP042997.1"/>
</dbReference>
<dbReference type="Gene3D" id="3.30.9.10">
    <property type="entry name" value="D-Amino Acid Oxidase, subunit A, domain 2"/>
    <property type="match status" value="1"/>
</dbReference>
<name>A0A5B9VZV8_9BACT</name>
<evidence type="ECO:0000313" key="7">
    <source>
        <dbReference type="Proteomes" id="UP000324233"/>
    </source>
</evidence>
<keyword evidence="4" id="KW-0560">Oxidoreductase</keyword>
<comment type="similarity">
    <text evidence="2">Belongs to the DadA oxidoreductase family.</text>
</comment>
<accession>A0A5B9VZV8</accession>
<dbReference type="Proteomes" id="UP000324233">
    <property type="component" value="Chromosome"/>
</dbReference>
<evidence type="ECO:0000256" key="1">
    <source>
        <dbReference type="ARBA" id="ARBA00001974"/>
    </source>
</evidence>
<evidence type="ECO:0000313" key="6">
    <source>
        <dbReference type="EMBL" id="QEH33521.1"/>
    </source>
</evidence>
<dbReference type="InterPro" id="IPR006076">
    <property type="entry name" value="FAD-dep_OxRdtase"/>
</dbReference>
<sequence length="380" mass="41121">MKSARYDVVIVGAGIVGLAHALAATRRGLRVAVLERHPAACGASIRNFGMIWPVGQPGGEPLGIALRTRELWLELAARDVLEVEECGAICLAHHEDELEVLREFAAAGTHPASMLSREQVLSRTSLAQPEGLLGGMYSPTDCRVDPRTASARIAAFLAHSRGVDISFGTTAVAIEGGAVRAADGRAWEAGRILVCSGSDLRTLYPDVLAESGLILCKLQMLRSVAQPRVGTPPHLASGLSLRHYASFAGCPSLPALKARVAAETPELDRFGVHVMASQFPGGEVVLGDSHEYGGDITPFDRTEIEDLILRECRKVFRLDDWTVRERWHGILSKHPERLVFEHEPEPGVHLFVGTGGAGMTLSLGLADRAWDRWTRRGTDR</sequence>
<dbReference type="AlphaFoldDB" id="A0A5B9VZV8"/>
<comment type="cofactor">
    <cofactor evidence="1">
        <name>FAD</name>
        <dbReference type="ChEBI" id="CHEBI:57692"/>
    </cofactor>
</comment>
<dbReference type="KEGG" id="agv:OJF2_20230"/>